<keyword evidence="1" id="KW-0472">Membrane</keyword>
<comment type="caution">
    <text evidence="2">The sequence shown here is derived from an EMBL/GenBank/DDBJ whole genome shotgun (WGS) entry which is preliminary data.</text>
</comment>
<keyword evidence="1" id="KW-1133">Transmembrane helix</keyword>
<reference evidence="3" key="1">
    <citation type="journal article" date="2019" name="Int. J. Syst. Evol. Microbiol.">
        <title>The Global Catalogue of Microorganisms (GCM) 10K type strain sequencing project: providing services to taxonomists for standard genome sequencing and annotation.</title>
        <authorList>
            <consortium name="The Broad Institute Genomics Platform"/>
            <consortium name="The Broad Institute Genome Sequencing Center for Infectious Disease"/>
            <person name="Wu L."/>
            <person name="Ma J."/>
        </authorList>
    </citation>
    <scope>NUCLEOTIDE SEQUENCE [LARGE SCALE GENOMIC DNA]</scope>
    <source>
        <strain evidence="3">CCM 8725</strain>
    </source>
</reference>
<accession>A0ABW5FIE7</accession>
<keyword evidence="3" id="KW-1185">Reference proteome</keyword>
<protein>
    <submittedName>
        <fullName evidence="2">Uncharacterized protein</fullName>
    </submittedName>
</protein>
<feature type="transmembrane region" description="Helical" evidence="1">
    <location>
        <begin position="7"/>
        <end position="28"/>
    </location>
</feature>
<gene>
    <name evidence="2" type="ORF">ACFSX3_31505</name>
</gene>
<dbReference type="RefSeq" id="WP_209993395.1">
    <property type="nucleotide sequence ID" value="NZ_JBHUKY010000102.1"/>
</dbReference>
<keyword evidence="1" id="KW-0812">Transmembrane</keyword>
<dbReference type="EMBL" id="JBHUKY010000102">
    <property type="protein sequence ID" value="MFD2414380.1"/>
    <property type="molecule type" value="Genomic_DNA"/>
</dbReference>
<organism evidence="2 3">
    <name type="scientific">Paenibacillus rhizoplanae</name>
    <dbReference type="NCBI Taxonomy" id="1917181"/>
    <lineage>
        <taxon>Bacteria</taxon>
        <taxon>Bacillati</taxon>
        <taxon>Bacillota</taxon>
        <taxon>Bacilli</taxon>
        <taxon>Bacillales</taxon>
        <taxon>Paenibacillaceae</taxon>
        <taxon>Paenibacillus</taxon>
    </lineage>
</organism>
<name>A0ABW5FIE7_9BACL</name>
<dbReference type="Proteomes" id="UP001597448">
    <property type="component" value="Unassembled WGS sequence"/>
</dbReference>
<evidence type="ECO:0000313" key="3">
    <source>
        <dbReference type="Proteomes" id="UP001597448"/>
    </source>
</evidence>
<evidence type="ECO:0000313" key="2">
    <source>
        <dbReference type="EMBL" id="MFD2414380.1"/>
    </source>
</evidence>
<evidence type="ECO:0000256" key="1">
    <source>
        <dbReference type="SAM" id="Phobius"/>
    </source>
</evidence>
<proteinExistence type="predicted"/>
<sequence length="178" mass="19321">MLRKKGFILSAAGILVFLVVFIYLTPFAGRLVENTRLEGNAKRIGIRITQESPPLPLVTSGKTQIPVTQGSYCWGKLGCADYTGGQSMVQGVTPTVIAPEGRIDVAYTYKPAPGGLTVQQFVDDKEVQIPLKNGSFNAPKEQGVYYYGISAFWTTEDGKFSEGSSSVVFVIEVKSTKE</sequence>